<proteinExistence type="predicted"/>
<name>A0A9W9FUR6_9EURO</name>
<comment type="caution">
    <text evidence="2">The sequence shown here is derived from an EMBL/GenBank/DDBJ whole genome shotgun (WGS) entry which is preliminary data.</text>
</comment>
<evidence type="ECO:0000313" key="2">
    <source>
        <dbReference type="EMBL" id="KAJ5106758.1"/>
    </source>
</evidence>
<dbReference type="InterPro" id="IPR018130">
    <property type="entry name" value="Ribosomal_uS2_CS"/>
</dbReference>
<feature type="region of interest" description="Disordered" evidence="1">
    <location>
        <begin position="315"/>
        <end position="421"/>
    </location>
</feature>
<dbReference type="GO" id="GO:0006412">
    <property type="term" value="P:translation"/>
    <property type="evidence" value="ECO:0007669"/>
    <property type="project" value="InterPro"/>
</dbReference>
<feature type="compositionally biased region" description="Basic and acidic residues" evidence="1">
    <location>
        <begin position="333"/>
        <end position="372"/>
    </location>
</feature>
<feature type="compositionally biased region" description="Basic and acidic residues" evidence="1">
    <location>
        <begin position="410"/>
        <end position="421"/>
    </location>
</feature>
<reference evidence="2" key="2">
    <citation type="journal article" date="2023" name="IMA Fungus">
        <title>Comparative genomic study of the Penicillium genus elucidates a diverse pangenome and 15 lateral gene transfer events.</title>
        <authorList>
            <person name="Petersen C."/>
            <person name="Sorensen T."/>
            <person name="Nielsen M.R."/>
            <person name="Sondergaard T.E."/>
            <person name="Sorensen J.L."/>
            <person name="Fitzpatrick D.A."/>
            <person name="Frisvad J.C."/>
            <person name="Nielsen K.L."/>
        </authorList>
    </citation>
    <scope>NUCLEOTIDE SEQUENCE</scope>
    <source>
        <strain evidence="2">IBT 30069</strain>
    </source>
</reference>
<evidence type="ECO:0000256" key="1">
    <source>
        <dbReference type="SAM" id="MobiDB-lite"/>
    </source>
</evidence>
<feature type="compositionally biased region" description="Basic residues" evidence="1">
    <location>
        <begin position="394"/>
        <end position="409"/>
    </location>
</feature>
<protein>
    <submittedName>
        <fullName evidence="2">Uncharacterized protein</fullName>
    </submittedName>
</protein>
<reference evidence="2" key="1">
    <citation type="submission" date="2022-11" db="EMBL/GenBank/DDBJ databases">
        <authorList>
            <person name="Petersen C."/>
        </authorList>
    </citation>
    <scope>NUCLEOTIDE SEQUENCE</scope>
    <source>
        <strain evidence="2">IBT 30069</strain>
    </source>
</reference>
<feature type="compositionally biased region" description="Basic and acidic residues" evidence="1">
    <location>
        <begin position="315"/>
        <end position="325"/>
    </location>
</feature>
<sequence length="421" mass="49239">MATPDSPTPLVDRRIGYPRVMKKDADMDLFLEASAHFGPTNSIRELLKDPYSQRTLMNMIRRQVNLSNDRTESDVIYPDSLLIELYLERYSFDNLKLFSLYIIEYLPGMKNATYVERLKILNATLAAGKAWDDAIETPPKSVSDVMSGSYYWSQSDPASSFSTTTTPETIAPATGNETGCTTRQSNANTIECHSARDPYEQESPLAKLNRVYHQALVDYYIADANKSGISDKSTDKFSNVRFLRDTAENLIRVADENGFPHNERYEEIRKVRDFSKEHAQWLAGGRKRVFDDQNRFRERSHIREENRFRDDHRVRDEKRFQDENPGRSQGENLTRDENMARDETRFRNGARMKYEHHDRHDSRPRCADRTQQPEDTQPEYPYDSRDRNVYYGHHSPKRRMSNHGGRSRRDRSEQYDSYRPS</sequence>
<feature type="compositionally biased region" description="Low complexity" evidence="1">
    <location>
        <begin position="157"/>
        <end position="174"/>
    </location>
</feature>
<dbReference type="EMBL" id="JAPQKH010000003">
    <property type="protein sequence ID" value="KAJ5106758.1"/>
    <property type="molecule type" value="Genomic_DNA"/>
</dbReference>
<dbReference type="Proteomes" id="UP001149165">
    <property type="component" value="Unassembled WGS sequence"/>
</dbReference>
<feature type="region of interest" description="Disordered" evidence="1">
    <location>
        <begin position="156"/>
        <end position="182"/>
    </location>
</feature>
<dbReference type="OrthoDB" id="5296805at2759"/>
<dbReference type="AlphaFoldDB" id="A0A9W9FUR6"/>
<gene>
    <name evidence="2" type="ORF">N7456_003433</name>
</gene>
<organism evidence="2 3">
    <name type="scientific">Penicillium angulare</name>
    <dbReference type="NCBI Taxonomy" id="116970"/>
    <lineage>
        <taxon>Eukaryota</taxon>
        <taxon>Fungi</taxon>
        <taxon>Dikarya</taxon>
        <taxon>Ascomycota</taxon>
        <taxon>Pezizomycotina</taxon>
        <taxon>Eurotiomycetes</taxon>
        <taxon>Eurotiomycetidae</taxon>
        <taxon>Eurotiales</taxon>
        <taxon>Aspergillaceae</taxon>
        <taxon>Penicillium</taxon>
    </lineage>
</organism>
<dbReference type="GO" id="GO:0003735">
    <property type="term" value="F:structural constituent of ribosome"/>
    <property type="evidence" value="ECO:0007669"/>
    <property type="project" value="InterPro"/>
</dbReference>
<evidence type="ECO:0000313" key="3">
    <source>
        <dbReference type="Proteomes" id="UP001149165"/>
    </source>
</evidence>
<accession>A0A9W9FUR6</accession>
<dbReference type="PROSITE" id="PS00962">
    <property type="entry name" value="RIBOSOMAL_S2_1"/>
    <property type="match status" value="1"/>
</dbReference>
<dbReference type="GO" id="GO:0005840">
    <property type="term" value="C:ribosome"/>
    <property type="evidence" value="ECO:0007669"/>
    <property type="project" value="InterPro"/>
</dbReference>
<keyword evidence="3" id="KW-1185">Reference proteome</keyword>